<dbReference type="Pfam" id="PF00095">
    <property type="entry name" value="WAP"/>
    <property type="match status" value="1"/>
</dbReference>
<evidence type="ECO:0000313" key="4">
    <source>
        <dbReference type="EMBL" id="CAK6438031.1"/>
    </source>
</evidence>
<sequence length="93" mass="9611">MKTCTVFVLVAFITVGLEMACAQTPLRQEQQRPGVCPQVPKGTFGICVEKCSGDASCPKGMKCCSNGCGHICKAALPQKGGSGGQVKAGQVLH</sequence>
<dbReference type="PRINTS" id="PR00003">
    <property type="entry name" value="4DISULPHCORE"/>
</dbReference>
<gene>
    <name evidence="4" type="ORF">MPIPNATIZW_LOCUS6337</name>
</gene>
<keyword evidence="5" id="KW-1185">Reference proteome</keyword>
<evidence type="ECO:0000313" key="5">
    <source>
        <dbReference type="Proteomes" id="UP001314169"/>
    </source>
</evidence>
<dbReference type="InterPro" id="IPR050514">
    <property type="entry name" value="WAP_four-disulfide_core"/>
</dbReference>
<dbReference type="PANTHER" id="PTHR19441:SF91">
    <property type="entry name" value="WAP DOMAIN-CONTAINING PROTEIN"/>
    <property type="match status" value="1"/>
</dbReference>
<dbReference type="InterPro" id="IPR036645">
    <property type="entry name" value="Elafin-like_sf"/>
</dbReference>
<feature type="chain" id="PRO_5046610227" description="WAP domain-containing protein" evidence="2">
    <location>
        <begin position="23"/>
        <end position="93"/>
    </location>
</feature>
<evidence type="ECO:0000256" key="1">
    <source>
        <dbReference type="ARBA" id="ARBA00022690"/>
    </source>
</evidence>
<feature type="domain" description="WAP" evidence="3">
    <location>
        <begin position="29"/>
        <end position="76"/>
    </location>
</feature>
<evidence type="ECO:0000259" key="3">
    <source>
        <dbReference type="PROSITE" id="PS51390"/>
    </source>
</evidence>
<feature type="signal peptide" evidence="2">
    <location>
        <begin position="1"/>
        <end position="22"/>
    </location>
</feature>
<protein>
    <recommendedName>
        <fullName evidence="3">WAP domain-containing protein</fullName>
    </recommendedName>
</protein>
<evidence type="ECO:0000256" key="2">
    <source>
        <dbReference type="SAM" id="SignalP"/>
    </source>
</evidence>
<dbReference type="EMBL" id="OY882873">
    <property type="protein sequence ID" value="CAK6438031.1"/>
    <property type="molecule type" value="Genomic_DNA"/>
</dbReference>
<dbReference type="Proteomes" id="UP001314169">
    <property type="component" value="Chromosome 16"/>
</dbReference>
<organism evidence="4 5">
    <name type="scientific">Pipistrellus nathusii</name>
    <name type="common">Nathusius' pipistrelle</name>
    <dbReference type="NCBI Taxonomy" id="59473"/>
    <lineage>
        <taxon>Eukaryota</taxon>
        <taxon>Metazoa</taxon>
        <taxon>Chordata</taxon>
        <taxon>Craniata</taxon>
        <taxon>Vertebrata</taxon>
        <taxon>Euteleostomi</taxon>
        <taxon>Mammalia</taxon>
        <taxon>Eutheria</taxon>
        <taxon>Laurasiatheria</taxon>
        <taxon>Chiroptera</taxon>
        <taxon>Yangochiroptera</taxon>
        <taxon>Vespertilionidae</taxon>
        <taxon>Pipistrellus</taxon>
    </lineage>
</organism>
<dbReference type="SMART" id="SM00217">
    <property type="entry name" value="WAP"/>
    <property type="match status" value="1"/>
</dbReference>
<dbReference type="SUPFAM" id="SSF57256">
    <property type="entry name" value="Elafin-like"/>
    <property type="match status" value="1"/>
</dbReference>
<proteinExistence type="predicted"/>
<dbReference type="PROSITE" id="PS51390">
    <property type="entry name" value="WAP"/>
    <property type="match status" value="1"/>
</dbReference>
<accession>A0ABN9ZI93</accession>
<keyword evidence="2" id="KW-0732">Signal</keyword>
<dbReference type="InterPro" id="IPR008197">
    <property type="entry name" value="WAP_dom"/>
</dbReference>
<dbReference type="PANTHER" id="PTHR19441">
    <property type="entry name" value="WHEY ACDIC PROTEIN WAP"/>
    <property type="match status" value="1"/>
</dbReference>
<dbReference type="Gene3D" id="4.10.75.10">
    <property type="entry name" value="Elafin-like"/>
    <property type="match status" value="1"/>
</dbReference>
<name>A0ABN9ZI93_PIPNA</name>
<keyword evidence="1" id="KW-0646">Protease inhibitor</keyword>
<dbReference type="CDD" id="cd00199">
    <property type="entry name" value="WAP"/>
    <property type="match status" value="1"/>
</dbReference>
<reference evidence="4" key="1">
    <citation type="submission" date="2023-12" db="EMBL/GenBank/DDBJ databases">
        <authorList>
            <person name="Brown T."/>
        </authorList>
    </citation>
    <scope>NUCLEOTIDE SEQUENCE</scope>
</reference>